<evidence type="ECO:0000256" key="5">
    <source>
        <dbReference type="RuleBase" id="RU361157"/>
    </source>
</evidence>
<dbReference type="HOGENOM" id="CLU_060703_1_1_6"/>
<keyword evidence="4" id="KW-0997">Cell inner membrane</keyword>
<dbReference type="PRINTS" id="PR00164">
    <property type="entry name" value="ABC2TRNSPORT"/>
</dbReference>
<dbReference type="GO" id="GO:0015920">
    <property type="term" value="P:lipopolysaccharide transport"/>
    <property type="evidence" value="ECO:0007669"/>
    <property type="project" value="TreeGrafter"/>
</dbReference>
<keyword evidence="5" id="KW-0812">Transmembrane</keyword>
<name>A4BIX5_9GAMM</name>
<feature type="transmembrane region" description="Helical" evidence="5">
    <location>
        <begin position="107"/>
        <end position="127"/>
    </location>
</feature>
<dbReference type="PANTHER" id="PTHR30413">
    <property type="entry name" value="INNER MEMBRANE TRANSPORT PERMEASE"/>
    <property type="match status" value="1"/>
</dbReference>
<proteinExistence type="inferred from homology"/>
<evidence type="ECO:0000256" key="1">
    <source>
        <dbReference type="ARBA" id="ARBA00004429"/>
    </source>
</evidence>
<dbReference type="GO" id="GO:0043190">
    <property type="term" value="C:ATP-binding cassette (ABC) transporter complex"/>
    <property type="evidence" value="ECO:0007669"/>
    <property type="project" value="InterPro"/>
</dbReference>
<dbReference type="PANTHER" id="PTHR30413:SF8">
    <property type="entry name" value="TRANSPORT PERMEASE PROTEIN"/>
    <property type="match status" value="1"/>
</dbReference>
<evidence type="ECO:0000313" key="7">
    <source>
        <dbReference type="EMBL" id="EAR07908.1"/>
    </source>
</evidence>
<dbReference type="Proteomes" id="UP000005953">
    <property type="component" value="Unassembled WGS sequence"/>
</dbReference>
<evidence type="ECO:0000313" key="8">
    <source>
        <dbReference type="Proteomes" id="UP000005953"/>
    </source>
</evidence>
<comment type="similarity">
    <text evidence="2 5">Belongs to the ABC-2 integral membrane protein family.</text>
</comment>
<keyword evidence="8" id="KW-1185">Reference proteome</keyword>
<feature type="transmembrane region" description="Helical" evidence="5">
    <location>
        <begin position="57"/>
        <end position="76"/>
    </location>
</feature>
<feature type="domain" description="ABC transmembrane type-2" evidence="6">
    <location>
        <begin position="26"/>
        <end position="246"/>
    </location>
</feature>
<feature type="transmembrane region" description="Helical" evidence="5">
    <location>
        <begin position="133"/>
        <end position="157"/>
    </location>
</feature>
<keyword evidence="3 5" id="KW-0813">Transport</keyword>
<dbReference type="OrthoDB" id="9786910at2"/>
<evidence type="ECO:0000259" key="6">
    <source>
        <dbReference type="PROSITE" id="PS51012"/>
    </source>
</evidence>
<dbReference type="InterPro" id="IPR000412">
    <property type="entry name" value="ABC_2_transport"/>
</dbReference>
<sequence>MFIKSLVLAHTMAAMRLKSEASKLYLSYLWWILEPMLYVAVFYFAFSYLLNRGGENFLVFLMCGKIPLMWYTKTLIKNSMSLTTGKGLMGQRDFPKFVFPYSHTLEAAYKETVVYLFLVAFVWLYGFEAGVEWLYLLALVPVMLLLILSTGMVAAYITVYVPDFRMIIAMFTMALLFVSGVFWDVRALPDPRMTELMLIYNPFAFMLDAHRQVLMYRTAPDWTQLGYIAGGAALLLLIMHGWFASQSQRIARRLYS</sequence>
<dbReference type="GO" id="GO:0140359">
    <property type="term" value="F:ABC-type transporter activity"/>
    <property type="evidence" value="ECO:0007669"/>
    <property type="project" value="InterPro"/>
</dbReference>
<feature type="transmembrane region" description="Helical" evidence="5">
    <location>
        <begin position="164"/>
        <end position="183"/>
    </location>
</feature>
<keyword evidence="5" id="KW-1133">Transmembrane helix</keyword>
<accession>A4BIX5</accession>
<dbReference type="AlphaFoldDB" id="A4BIX5"/>
<dbReference type="PROSITE" id="PS51012">
    <property type="entry name" value="ABC_TM2"/>
    <property type="match status" value="1"/>
</dbReference>
<feature type="transmembrane region" description="Helical" evidence="5">
    <location>
        <begin position="25"/>
        <end position="45"/>
    </location>
</feature>
<dbReference type="EMBL" id="AAOE01000029">
    <property type="protein sequence ID" value="EAR07908.1"/>
    <property type="molecule type" value="Genomic_DNA"/>
</dbReference>
<evidence type="ECO:0000256" key="3">
    <source>
        <dbReference type="ARBA" id="ARBA00022448"/>
    </source>
</evidence>
<dbReference type="InterPro" id="IPR047817">
    <property type="entry name" value="ABC2_TM_bact-type"/>
</dbReference>
<dbReference type="RefSeq" id="WP_008043165.1">
    <property type="nucleotide sequence ID" value="NZ_CH724150.1"/>
</dbReference>
<protein>
    <recommendedName>
        <fullName evidence="5">Transport permease protein</fullName>
    </recommendedName>
</protein>
<organism evidence="7 8">
    <name type="scientific">Reinekea blandensis MED297</name>
    <dbReference type="NCBI Taxonomy" id="314283"/>
    <lineage>
        <taxon>Bacteria</taxon>
        <taxon>Pseudomonadati</taxon>
        <taxon>Pseudomonadota</taxon>
        <taxon>Gammaproteobacteria</taxon>
        <taxon>Oceanospirillales</taxon>
        <taxon>Saccharospirillaceae</taxon>
        <taxon>Reinekea</taxon>
    </lineage>
</organism>
<gene>
    <name evidence="7" type="ORF">MED297_15300</name>
</gene>
<reference evidence="7 8" key="1">
    <citation type="submission" date="2006-02" db="EMBL/GenBank/DDBJ databases">
        <authorList>
            <person name="Pinhassi J."/>
            <person name="Pedros-Alio C."/>
            <person name="Ferriera S."/>
            <person name="Johnson J."/>
            <person name="Kravitz S."/>
            <person name="Halpern A."/>
            <person name="Remington K."/>
            <person name="Beeson K."/>
            <person name="Tran B."/>
            <person name="Rogers Y.-H."/>
            <person name="Friedman R."/>
            <person name="Venter J.C."/>
        </authorList>
    </citation>
    <scope>NUCLEOTIDE SEQUENCE [LARGE SCALE GENOMIC DNA]</scope>
    <source>
        <strain evidence="7 8">MED297</strain>
    </source>
</reference>
<evidence type="ECO:0000256" key="4">
    <source>
        <dbReference type="ARBA" id="ARBA00022519"/>
    </source>
</evidence>
<comment type="caution">
    <text evidence="7">The sequence shown here is derived from an EMBL/GenBank/DDBJ whole genome shotgun (WGS) entry which is preliminary data.</text>
</comment>
<keyword evidence="5" id="KW-0472">Membrane</keyword>
<evidence type="ECO:0000256" key="2">
    <source>
        <dbReference type="ARBA" id="ARBA00007783"/>
    </source>
</evidence>
<feature type="transmembrane region" description="Helical" evidence="5">
    <location>
        <begin position="225"/>
        <end position="244"/>
    </location>
</feature>
<comment type="subcellular location">
    <subcellularLocation>
        <location evidence="1 5">Cell inner membrane</location>
        <topology evidence="1 5">Multi-pass membrane protein</topology>
    </subcellularLocation>
</comment>
<keyword evidence="5" id="KW-1003">Cell membrane</keyword>
<dbReference type="STRING" id="314283.MED297_15300"/>